<organism evidence="11 12">
    <name type="scientific">Pectinatus brassicae</name>
    <dbReference type="NCBI Taxonomy" id="862415"/>
    <lineage>
        <taxon>Bacteria</taxon>
        <taxon>Bacillati</taxon>
        <taxon>Bacillota</taxon>
        <taxon>Negativicutes</taxon>
        <taxon>Selenomonadales</taxon>
        <taxon>Selenomonadaceae</taxon>
        <taxon>Pectinatus</taxon>
    </lineage>
</organism>
<keyword evidence="5 10" id="KW-0460">Magnesium</keyword>
<evidence type="ECO:0000256" key="1">
    <source>
        <dbReference type="ARBA" id="ARBA00022722"/>
    </source>
</evidence>
<dbReference type="GO" id="GO:0003677">
    <property type="term" value="F:DNA binding"/>
    <property type="evidence" value="ECO:0007669"/>
    <property type="project" value="UniProtKB-KW"/>
</dbReference>
<dbReference type="CDD" id="cd09634">
    <property type="entry name" value="Cas1_I-II-III"/>
    <property type="match status" value="1"/>
</dbReference>
<dbReference type="NCBIfam" id="TIGR00287">
    <property type="entry name" value="cas1"/>
    <property type="match status" value="1"/>
</dbReference>
<dbReference type="InterPro" id="IPR002729">
    <property type="entry name" value="CRISPR-assoc_Cas1"/>
</dbReference>
<keyword evidence="2 10" id="KW-0479">Metal-binding</keyword>
<dbReference type="InterPro" id="IPR042206">
    <property type="entry name" value="CRISPR-assoc_Cas1_C"/>
</dbReference>
<feature type="binding site" evidence="10">
    <location>
        <position position="223"/>
    </location>
    <ligand>
        <name>Mn(2+)</name>
        <dbReference type="ChEBI" id="CHEBI:29035"/>
    </ligand>
</feature>
<dbReference type="Gene3D" id="1.20.120.920">
    <property type="entry name" value="CRISPR-associated endonuclease Cas1, C-terminal domain"/>
    <property type="match status" value="1"/>
</dbReference>
<keyword evidence="12" id="KW-1185">Reference proteome</keyword>
<evidence type="ECO:0000256" key="9">
    <source>
        <dbReference type="ARBA" id="ARBA00038592"/>
    </source>
</evidence>
<feature type="binding site" evidence="10">
    <location>
        <position position="238"/>
    </location>
    <ligand>
        <name>Mn(2+)</name>
        <dbReference type="ChEBI" id="CHEBI:29035"/>
    </ligand>
</feature>
<feature type="binding site" evidence="10">
    <location>
        <position position="158"/>
    </location>
    <ligand>
        <name>Mn(2+)</name>
        <dbReference type="ChEBI" id="CHEBI:29035"/>
    </ligand>
</feature>
<evidence type="ECO:0000256" key="6">
    <source>
        <dbReference type="ARBA" id="ARBA00023118"/>
    </source>
</evidence>
<evidence type="ECO:0000256" key="10">
    <source>
        <dbReference type="HAMAP-Rule" id="MF_01470"/>
    </source>
</evidence>
<comment type="subunit">
    <text evidence="9 10">Homodimer, forms a heterotetramer with a Cas2 homodimer.</text>
</comment>
<dbReference type="RefSeq" id="WP_231038075.1">
    <property type="nucleotide sequence ID" value="NZ_JACHFH010000005.1"/>
</dbReference>
<evidence type="ECO:0000256" key="2">
    <source>
        <dbReference type="ARBA" id="ARBA00022723"/>
    </source>
</evidence>
<dbReference type="InterPro" id="IPR050646">
    <property type="entry name" value="Cas1"/>
</dbReference>
<dbReference type="EMBL" id="JACHFH010000005">
    <property type="protein sequence ID" value="MBB5335493.1"/>
    <property type="molecule type" value="Genomic_DNA"/>
</dbReference>
<dbReference type="AlphaFoldDB" id="A0A840UR69"/>
<dbReference type="Gene3D" id="3.100.10.20">
    <property type="entry name" value="CRISPR-associated endonuclease Cas1, N-terminal domain"/>
    <property type="match status" value="1"/>
</dbReference>
<evidence type="ECO:0000256" key="5">
    <source>
        <dbReference type="ARBA" id="ARBA00022842"/>
    </source>
</evidence>
<dbReference type="GO" id="GO:0016787">
    <property type="term" value="F:hydrolase activity"/>
    <property type="evidence" value="ECO:0007669"/>
    <property type="project" value="UniProtKB-KW"/>
</dbReference>
<keyword evidence="4 10" id="KW-0378">Hydrolase</keyword>
<dbReference type="PANTHER" id="PTHR34353:SF2">
    <property type="entry name" value="CRISPR-ASSOCIATED ENDONUCLEASE CAS1 1"/>
    <property type="match status" value="1"/>
</dbReference>
<name>A0A840UR69_9FIRM</name>
<dbReference type="EC" id="3.1.-.-" evidence="10"/>
<gene>
    <name evidence="10" type="primary">cas1</name>
    <name evidence="11" type="ORF">HNR32_000618</name>
</gene>
<dbReference type="GO" id="GO:0004519">
    <property type="term" value="F:endonuclease activity"/>
    <property type="evidence" value="ECO:0007669"/>
    <property type="project" value="UniProtKB-UniRule"/>
</dbReference>
<dbReference type="HAMAP" id="MF_01470">
    <property type="entry name" value="Cas1"/>
    <property type="match status" value="1"/>
</dbReference>
<keyword evidence="1 10" id="KW-0540">Nuclease</keyword>
<keyword evidence="6 10" id="KW-0051">Antiviral defense</keyword>
<comment type="function">
    <text evidence="10">CRISPR (clustered regularly interspaced short palindromic repeat), is an adaptive immune system that provides protection against mobile genetic elements (viruses, transposable elements and conjugative plasmids). CRISPR clusters contain spacers, sequences complementary to antecedent mobile elements, and target invading nucleic acids. CRISPR clusters are transcribed and processed into CRISPR RNA (crRNA). Acts as a dsDNA endonuclease. Involved in the integration of spacer DNA into the CRISPR cassette.</text>
</comment>
<comment type="similarity">
    <text evidence="10">Belongs to the CRISPR-associated endonuclease Cas1 family.</text>
</comment>
<sequence length="332" mass="38404">MMSFAYITEEGARIQKKGDKFVVGRNLETIMEIPAEILEGLVLIESVQVSSQAMVAFLQQGIPVTWISSMGKFFGRLESTQHVNVAKHRQQMLMQDTSFAIELSKKIIAAKVHNQIILLRRYNRRQQSDKIRIIITNILAIRKNIITAENKEQLMGYEGIIARLYFEALGQIVPQEFTFSKRSKRPPLDAVNSMLSFGYTLVMYELYTAIENNGLHPYFGFMHALKNHHPALASDLLEEWRSVIVDSMVLGLIQHSEIKIEHFQKSETNGGVYLTREGRNIFLRAYEKKMRTVNKYEESKKSYRYTLNKHVNIFSQALITRDTAVYFPIFIR</sequence>
<keyword evidence="8 10" id="KW-0464">Manganese</keyword>
<dbReference type="PANTHER" id="PTHR34353">
    <property type="entry name" value="CRISPR-ASSOCIATED ENDONUCLEASE CAS1 1"/>
    <property type="match status" value="1"/>
</dbReference>
<keyword evidence="3 10" id="KW-0255">Endonuclease</keyword>
<reference evidence="11 12" key="1">
    <citation type="submission" date="2020-08" db="EMBL/GenBank/DDBJ databases">
        <title>Genomic Encyclopedia of Type Strains, Phase IV (KMG-IV): sequencing the most valuable type-strain genomes for metagenomic binning, comparative biology and taxonomic classification.</title>
        <authorList>
            <person name="Goeker M."/>
        </authorList>
    </citation>
    <scope>NUCLEOTIDE SEQUENCE [LARGE SCALE GENOMIC DNA]</scope>
    <source>
        <strain evidence="11 12">DSM 24661</strain>
    </source>
</reference>
<comment type="cofactor">
    <cofactor evidence="10">
        <name>Mg(2+)</name>
        <dbReference type="ChEBI" id="CHEBI:18420"/>
    </cofactor>
    <cofactor evidence="10">
        <name>Mn(2+)</name>
        <dbReference type="ChEBI" id="CHEBI:29035"/>
    </cofactor>
</comment>
<evidence type="ECO:0000256" key="3">
    <source>
        <dbReference type="ARBA" id="ARBA00022759"/>
    </source>
</evidence>
<dbReference type="Pfam" id="PF01867">
    <property type="entry name" value="Cas_Cas1"/>
    <property type="match status" value="1"/>
</dbReference>
<proteinExistence type="inferred from homology"/>
<comment type="caution">
    <text evidence="11">The sequence shown here is derived from an EMBL/GenBank/DDBJ whole genome shotgun (WGS) entry which is preliminary data.</text>
</comment>
<dbReference type="GO" id="GO:0051607">
    <property type="term" value="P:defense response to virus"/>
    <property type="evidence" value="ECO:0007669"/>
    <property type="project" value="UniProtKB-UniRule"/>
</dbReference>
<protein>
    <recommendedName>
        <fullName evidence="10">CRISPR-associated endonuclease Cas1</fullName>
        <ecNumber evidence="10">3.1.-.-</ecNumber>
    </recommendedName>
</protein>
<dbReference type="Proteomes" id="UP000559117">
    <property type="component" value="Unassembled WGS sequence"/>
</dbReference>
<accession>A0A840UR69</accession>
<evidence type="ECO:0000256" key="4">
    <source>
        <dbReference type="ARBA" id="ARBA00022801"/>
    </source>
</evidence>
<evidence type="ECO:0000313" key="12">
    <source>
        <dbReference type="Proteomes" id="UP000559117"/>
    </source>
</evidence>
<dbReference type="GO" id="GO:0046872">
    <property type="term" value="F:metal ion binding"/>
    <property type="evidence" value="ECO:0007669"/>
    <property type="project" value="UniProtKB-UniRule"/>
</dbReference>
<dbReference type="GO" id="GO:0043571">
    <property type="term" value="P:maintenance of CRISPR repeat elements"/>
    <property type="evidence" value="ECO:0007669"/>
    <property type="project" value="UniProtKB-UniRule"/>
</dbReference>
<dbReference type="InterPro" id="IPR042211">
    <property type="entry name" value="CRISPR-assoc_Cas1_N"/>
</dbReference>
<keyword evidence="7 10" id="KW-0238">DNA-binding</keyword>
<evidence type="ECO:0000256" key="8">
    <source>
        <dbReference type="ARBA" id="ARBA00023211"/>
    </source>
</evidence>
<evidence type="ECO:0000313" key="11">
    <source>
        <dbReference type="EMBL" id="MBB5335493.1"/>
    </source>
</evidence>
<evidence type="ECO:0000256" key="7">
    <source>
        <dbReference type="ARBA" id="ARBA00023125"/>
    </source>
</evidence>